<protein>
    <submittedName>
        <fullName evidence="7">Uncharacterized protein</fullName>
    </submittedName>
</protein>
<dbReference type="SUPFAM" id="SSF48452">
    <property type="entry name" value="TPR-like"/>
    <property type="match status" value="1"/>
</dbReference>
<dbReference type="InterPro" id="IPR011990">
    <property type="entry name" value="TPR-like_helical_dom_sf"/>
</dbReference>
<evidence type="ECO:0000256" key="2">
    <source>
        <dbReference type="ARBA" id="ARBA00022692"/>
    </source>
</evidence>
<evidence type="ECO:0000256" key="4">
    <source>
        <dbReference type="ARBA" id="ARBA00023136"/>
    </source>
</evidence>
<gene>
    <name evidence="7" type="ORF">BZG36_00434</name>
</gene>
<keyword evidence="2 6" id="KW-0812">Transmembrane</keyword>
<evidence type="ECO:0000256" key="1">
    <source>
        <dbReference type="ARBA" id="ARBA00004141"/>
    </source>
</evidence>
<feature type="transmembrane region" description="Helical" evidence="6">
    <location>
        <begin position="112"/>
        <end position="130"/>
    </location>
</feature>
<feature type="transmembrane region" description="Helical" evidence="6">
    <location>
        <begin position="87"/>
        <end position="106"/>
    </location>
</feature>
<dbReference type="InterPro" id="IPR037185">
    <property type="entry name" value="EmrE-like"/>
</dbReference>
<dbReference type="InterPro" id="IPR008521">
    <property type="entry name" value="Mg_trans_NIPA"/>
</dbReference>
<feature type="transmembrane region" description="Helical" evidence="6">
    <location>
        <begin position="280"/>
        <end position="298"/>
    </location>
</feature>
<feature type="region of interest" description="Disordered" evidence="5">
    <location>
        <begin position="654"/>
        <end position="811"/>
    </location>
</feature>
<dbReference type="AlphaFoldDB" id="A0A261Y7V4"/>
<organism evidence="7 8">
    <name type="scientific">Bifiguratus adelaidae</name>
    <dbReference type="NCBI Taxonomy" id="1938954"/>
    <lineage>
        <taxon>Eukaryota</taxon>
        <taxon>Fungi</taxon>
        <taxon>Fungi incertae sedis</taxon>
        <taxon>Mucoromycota</taxon>
        <taxon>Mucoromycotina</taxon>
        <taxon>Endogonomycetes</taxon>
        <taxon>Endogonales</taxon>
        <taxon>Endogonales incertae sedis</taxon>
        <taxon>Bifiguratus</taxon>
    </lineage>
</organism>
<feature type="transmembrane region" description="Helical" evidence="6">
    <location>
        <begin position="181"/>
        <end position="202"/>
    </location>
</feature>
<evidence type="ECO:0000313" key="8">
    <source>
        <dbReference type="Proteomes" id="UP000242875"/>
    </source>
</evidence>
<dbReference type="SUPFAM" id="SSF103481">
    <property type="entry name" value="Multidrug resistance efflux transporter EmrE"/>
    <property type="match status" value="1"/>
</dbReference>
<evidence type="ECO:0000256" key="3">
    <source>
        <dbReference type="ARBA" id="ARBA00022989"/>
    </source>
</evidence>
<feature type="transmembrane region" description="Helical" evidence="6">
    <location>
        <begin position="310"/>
        <end position="330"/>
    </location>
</feature>
<sequence length="811" mass="91906">MTSQSLLGGVTNTTMQTTYASNFTLSILSEGDDNEPAAKVNLALAISISLCTNIVQSLGVAIQRKSHVLNDNVYPPELRKAAIKRPLWIAGFTTYITANIIGSVFAIGYLPIVILAPIGAMGLIFNAFFARVILGDPFTKQTALGTILTAVGAMLIGLFGYVPEPTHSLDDLIYLWSRPAFIAYFAVLEVVIMVGLVLTHLAERRLNRLNADGIQLVDDEARHGWFNWKGKETKVKPWIGVSYGVLSGNISSQSLLCAKSGTELLILSILYGENQFDRPLTWFLVGLTLISAVLQLFYLNKGLQLCDTVLLIPLAFCSFNASSIFNGLVYYSQWQRLRWYQVLLVLVGIALLLGGVLILSWRSSGSNILPEEEMLTSDLTQGDADAVLLDEDVDVEAEANGPKSPRPLDVAIERFLSDRDICSAIRDMRHHNQRIFRHRNDARHHEDHPEFYIRRLPSTLSPKLRESLDRGKVAHHNPAFLQDSATKYGIRLVSPKEWSLRPEELYADHNTLLDPSQWNGKPLPRNIEDYRDFREVQNRSFALKAALGYIKNSQDSDARRCYKQATDMDPECIEAWLRWGALELYLQHYEEAVQCFNHAQKFGGNCAQAKAYIDRMQGWRTGKYKEFKDLGIAKDGVDETKTFQLPLAEPKTLQECRRKREREQEAKKEDDRRRNIWDHRIPHHLNQQRSHSASIPDHRHSSSMMRQRSQADYSDLDRPRDNLQRDHTPWKGDGRRFPMDRRDNKRDNDRHGNSQTRPIEDRDQRAGPEPSDAGYANSPRGGNSSGSGDVWKTNVATTIPKPAKKARTDFW</sequence>
<feature type="compositionally biased region" description="Basic and acidic residues" evidence="5">
    <location>
        <begin position="715"/>
        <end position="766"/>
    </location>
</feature>
<dbReference type="EMBL" id="MVBO01000002">
    <property type="protein sequence ID" value="OZJ06683.1"/>
    <property type="molecule type" value="Genomic_DNA"/>
</dbReference>
<evidence type="ECO:0000256" key="6">
    <source>
        <dbReference type="SAM" id="Phobius"/>
    </source>
</evidence>
<feature type="compositionally biased region" description="Low complexity" evidence="5">
    <location>
        <begin position="777"/>
        <end position="788"/>
    </location>
</feature>
<name>A0A261Y7V4_9FUNG</name>
<dbReference type="Proteomes" id="UP000242875">
    <property type="component" value="Unassembled WGS sequence"/>
</dbReference>
<keyword evidence="4 6" id="KW-0472">Membrane</keyword>
<dbReference type="GO" id="GO:0015095">
    <property type="term" value="F:magnesium ion transmembrane transporter activity"/>
    <property type="evidence" value="ECO:0007669"/>
    <property type="project" value="InterPro"/>
</dbReference>
<reference evidence="7 8" key="1">
    <citation type="journal article" date="2017" name="Mycologia">
        <title>Bifiguratus adelaidae, gen. et sp. nov., a new member of Mucoromycotina in endophytic and soil-dwelling habitats.</title>
        <authorList>
            <person name="Torres-Cruz T.J."/>
            <person name="Billingsley Tobias T.L."/>
            <person name="Almatruk M."/>
            <person name="Hesse C."/>
            <person name="Kuske C.R."/>
            <person name="Desiro A."/>
            <person name="Benucci G.M."/>
            <person name="Bonito G."/>
            <person name="Stajich J.E."/>
            <person name="Dunlap C."/>
            <person name="Arnold A.E."/>
            <person name="Porras-Alfaro A."/>
        </authorList>
    </citation>
    <scope>NUCLEOTIDE SEQUENCE [LARGE SCALE GENOMIC DNA]</scope>
    <source>
        <strain evidence="7 8">AZ0501</strain>
    </source>
</reference>
<keyword evidence="3 6" id="KW-1133">Transmembrane helix</keyword>
<dbReference type="PANTHER" id="PTHR12570:SF86">
    <property type="entry name" value="ADR321CP"/>
    <property type="match status" value="1"/>
</dbReference>
<feature type="transmembrane region" description="Helical" evidence="6">
    <location>
        <begin position="142"/>
        <end position="161"/>
    </location>
</feature>
<dbReference type="GO" id="GO:0016020">
    <property type="term" value="C:membrane"/>
    <property type="evidence" value="ECO:0007669"/>
    <property type="project" value="UniProtKB-SubCell"/>
</dbReference>
<evidence type="ECO:0000256" key="5">
    <source>
        <dbReference type="SAM" id="MobiDB-lite"/>
    </source>
</evidence>
<dbReference type="Gene3D" id="1.25.40.10">
    <property type="entry name" value="Tetratricopeptide repeat domain"/>
    <property type="match status" value="1"/>
</dbReference>
<evidence type="ECO:0000313" key="7">
    <source>
        <dbReference type="EMBL" id="OZJ06683.1"/>
    </source>
</evidence>
<feature type="transmembrane region" description="Helical" evidence="6">
    <location>
        <begin position="342"/>
        <end position="361"/>
    </location>
</feature>
<proteinExistence type="predicted"/>
<feature type="compositionally biased region" description="Basic and acidic residues" evidence="5">
    <location>
        <begin position="654"/>
        <end position="680"/>
    </location>
</feature>
<keyword evidence="8" id="KW-1185">Reference proteome</keyword>
<dbReference type="OrthoDB" id="2504919at2759"/>
<accession>A0A261Y7V4</accession>
<comment type="subcellular location">
    <subcellularLocation>
        <location evidence="1">Membrane</location>
        <topology evidence="1">Multi-pass membrane protein</topology>
    </subcellularLocation>
</comment>
<comment type="caution">
    <text evidence="7">The sequence shown here is derived from an EMBL/GenBank/DDBJ whole genome shotgun (WGS) entry which is preliminary data.</text>
</comment>
<dbReference type="Pfam" id="PF05653">
    <property type="entry name" value="Mg_trans_NIPA"/>
    <property type="match status" value="2"/>
</dbReference>
<dbReference type="PANTHER" id="PTHR12570">
    <property type="match status" value="1"/>
</dbReference>